<accession>A0A221T2Q7</accession>
<name>A0A221T2Q7_9DEIO</name>
<dbReference type="Proteomes" id="UP000259030">
    <property type="component" value="Plasmid pDFI3"/>
</dbReference>
<dbReference type="InterPro" id="IPR016181">
    <property type="entry name" value="Acyl_CoA_acyltransferase"/>
</dbReference>
<dbReference type="NCBIfam" id="NF045478">
    <property type="entry name" value="XF1762_fam"/>
    <property type="match status" value="1"/>
</dbReference>
<evidence type="ECO:0000313" key="1">
    <source>
        <dbReference type="EMBL" id="ASN83179.1"/>
    </source>
</evidence>
<dbReference type="RefSeq" id="WP_043779915.1">
    <property type="nucleotide sequence ID" value="NZ_CP021084.1"/>
</dbReference>
<evidence type="ECO:0008006" key="3">
    <source>
        <dbReference type="Google" id="ProtNLM"/>
    </source>
</evidence>
<dbReference type="SUPFAM" id="SSF55729">
    <property type="entry name" value="Acyl-CoA N-acyltransferases (Nat)"/>
    <property type="match status" value="1"/>
</dbReference>
<dbReference type="KEGG" id="dfc:DFI_18435"/>
<reference evidence="1 2" key="1">
    <citation type="submission" date="2017-05" db="EMBL/GenBank/DDBJ databases">
        <title>The complete genome sequence of Deinococcus ficus isolated from the rhizosphere of the Ficus religiosa L. in Taiwan.</title>
        <authorList>
            <person name="Wu K.-M."/>
            <person name="Liao T.-L."/>
            <person name="Liu Y.-M."/>
            <person name="Young C.-C."/>
            <person name="Tsai S.-F."/>
        </authorList>
    </citation>
    <scope>NUCLEOTIDE SEQUENCE [LARGE SCALE GENOMIC DNA]</scope>
    <source>
        <strain evidence="1 2">CC-FR2-10</strain>
        <plasmid evidence="2">pdfi3</plasmid>
    </source>
</reference>
<sequence>MPLTLQPISFQEACAFVRQHHRHLGPPQGHKFSIAVNDGAAVVGVVMVGRPVARGYDDGTTLEVTRLCTTGAANAASMLYGAAWRAAKALGYRRMFTYTLAQEHGYSLTASGWRRLGPAGGGEWNAPSRHRLPVRQPGVKTLWQAPELP</sequence>
<keyword evidence="1" id="KW-0614">Plasmid</keyword>
<organism evidence="1 2">
    <name type="scientific">Deinococcus ficus</name>
    <dbReference type="NCBI Taxonomy" id="317577"/>
    <lineage>
        <taxon>Bacteria</taxon>
        <taxon>Thermotogati</taxon>
        <taxon>Deinococcota</taxon>
        <taxon>Deinococci</taxon>
        <taxon>Deinococcales</taxon>
        <taxon>Deinococcaceae</taxon>
        <taxon>Deinococcus</taxon>
    </lineage>
</organism>
<geneLocation type="plasmid" evidence="2">
    <name>pdfi3</name>
</geneLocation>
<proteinExistence type="predicted"/>
<dbReference type="AlphaFoldDB" id="A0A221T2Q7"/>
<evidence type="ECO:0000313" key="2">
    <source>
        <dbReference type="Proteomes" id="UP000259030"/>
    </source>
</evidence>
<gene>
    <name evidence="1" type="ORF">DFI_18435</name>
</gene>
<protein>
    <recommendedName>
        <fullName evidence="3">GNAT family N-acetyltransferase</fullName>
    </recommendedName>
</protein>
<dbReference type="InterPro" id="IPR053780">
    <property type="entry name" value="Gp66-like"/>
</dbReference>
<keyword evidence="2" id="KW-1185">Reference proteome</keyword>
<dbReference type="EMBL" id="CP021084">
    <property type="protein sequence ID" value="ASN83179.1"/>
    <property type="molecule type" value="Genomic_DNA"/>
</dbReference>